<dbReference type="InterPro" id="IPR036388">
    <property type="entry name" value="WH-like_DNA-bd_sf"/>
</dbReference>
<reference evidence="6" key="1">
    <citation type="submission" date="2015-07" db="EMBL/GenBank/DDBJ databases">
        <title>Fjat-14205 dsm 2895.</title>
        <authorList>
            <person name="Liu B."/>
            <person name="Wang J."/>
            <person name="Zhu Y."/>
            <person name="Liu G."/>
            <person name="Chen Q."/>
            <person name="Chen Z."/>
            <person name="Lan J."/>
            <person name="Che J."/>
            <person name="Ge C."/>
            <person name="Shi H."/>
            <person name="Pan Z."/>
            <person name="Liu X."/>
        </authorList>
    </citation>
    <scope>NUCLEOTIDE SEQUENCE [LARGE SCALE GENOMIC DNA]</scope>
    <source>
        <strain evidence="6">DSM 25560</strain>
    </source>
</reference>
<organism evidence="5 6">
    <name type="scientific">Lysinibacillus contaminans</name>
    <dbReference type="NCBI Taxonomy" id="1293441"/>
    <lineage>
        <taxon>Bacteria</taxon>
        <taxon>Bacillati</taxon>
        <taxon>Bacillota</taxon>
        <taxon>Bacilli</taxon>
        <taxon>Bacillales</taxon>
        <taxon>Bacillaceae</taxon>
        <taxon>Lysinibacillus</taxon>
    </lineage>
</organism>
<dbReference type="Pfam" id="PF00455">
    <property type="entry name" value="DeoRC"/>
    <property type="match status" value="1"/>
</dbReference>
<comment type="caution">
    <text evidence="5">The sequence shown here is derived from an EMBL/GenBank/DDBJ whole genome shotgun (WGS) entry which is preliminary data.</text>
</comment>
<proteinExistence type="predicted"/>
<dbReference type="InterPro" id="IPR001034">
    <property type="entry name" value="DeoR_HTH"/>
</dbReference>
<dbReference type="SUPFAM" id="SSF46785">
    <property type="entry name" value="Winged helix' DNA-binding domain"/>
    <property type="match status" value="1"/>
</dbReference>
<evidence type="ECO:0000256" key="1">
    <source>
        <dbReference type="ARBA" id="ARBA00023015"/>
    </source>
</evidence>
<dbReference type="InterPro" id="IPR018356">
    <property type="entry name" value="Tscrpt_reg_HTH_DeoR_CS"/>
</dbReference>
<sequence>MITAERHHIILDILSRNGVVDLQNLVQRTKSSESTIRRDLALLEEQGLLKRIHGGATLPYSKIDEPNMQDKSSKNLHDKQLIAEAAASMIRDGDCIYLDAGTTVSEMIPFLMNKKIVIVTNGLMHVDALTSANITTYLIGGRVKANTKAIVGSVAQENLKQFRFDKCFLGMNGIDVKFGFTTPDPEEAVLKKIAMELAEETFVLADKSKFTETFFAKVAEIEEAGIITSNLDNEAMEEYLDKTNMKVVTS</sequence>
<dbReference type="Gene3D" id="3.40.50.1360">
    <property type="match status" value="1"/>
</dbReference>
<dbReference type="RefSeq" id="WP_053582712.1">
    <property type="nucleotide sequence ID" value="NZ_LGRV01000003.1"/>
</dbReference>
<gene>
    <name evidence="5" type="ORF">AEA09_04590</name>
</gene>
<dbReference type="InterPro" id="IPR036390">
    <property type="entry name" value="WH_DNA-bd_sf"/>
</dbReference>
<dbReference type="PANTHER" id="PTHR30363:SF56">
    <property type="entry name" value="TRANSCRIPTIONAL REGULATOR, DEOR FAMILY"/>
    <property type="match status" value="1"/>
</dbReference>
<dbReference type="SMART" id="SM00420">
    <property type="entry name" value="HTH_DEOR"/>
    <property type="match status" value="1"/>
</dbReference>
<keyword evidence="1" id="KW-0805">Transcription regulation</keyword>
<evidence type="ECO:0000259" key="4">
    <source>
        <dbReference type="PROSITE" id="PS51000"/>
    </source>
</evidence>
<dbReference type="PANTHER" id="PTHR30363">
    <property type="entry name" value="HTH-TYPE TRANSCRIPTIONAL REGULATOR SRLR-RELATED"/>
    <property type="match status" value="1"/>
</dbReference>
<dbReference type="Gene3D" id="1.10.10.10">
    <property type="entry name" value="Winged helix-like DNA-binding domain superfamily/Winged helix DNA-binding domain"/>
    <property type="match status" value="1"/>
</dbReference>
<evidence type="ECO:0000313" key="5">
    <source>
        <dbReference type="EMBL" id="KOS67902.1"/>
    </source>
</evidence>
<accession>A0ABR5JZM9</accession>
<keyword evidence="6" id="KW-1185">Reference proteome</keyword>
<dbReference type="EMBL" id="LGRV01000003">
    <property type="protein sequence ID" value="KOS67902.1"/>
    <property type="molecule type" value="Genomic_DNA"/>
</dbReference>
<dbReference type="PROSITE" id="PS51000">
    <property type="entry name" value="HTH_DEOR_2"/>
    <property type="match status" value="1"/>
</dbReference>
<dbReference type="Pfam" id="PF08220">
    <property type="entry name" value="HTH_DeoR"/>
    <property type="match status" value="1"/>
</dbReference>
<dbReference type="Proteomes" id="UP000050668">
    <property type="component" value="Unassembled WGS sequence"/>
</dbReference>
<dbReference type="PRINTS" id="PR00037">
    <property type="entry name" value="HTHLACR"/>
</dbReference>
<dbReference type="InterPro" id="IPR014036">
    <property type="entry name" value="DeoR-like_C"/>
</dbReference>
<evidence type="ECO:0000256" key="2">
    <source>
        <dbReference type="ARBA" id="ARBA00023125"/>
    </source>
</evidence>
<name>A0ABR5JZM9_9BACI</name>
<keyword evidence="3" id="KW-0804">Transcription</keyword>
<dbReference type="PROSITE" id="PS00894">
    <property type="entry name" value="HTH_DEOR_1"/>
    <property type="match status" value="1"/>
</dbReference>
<feature type="domain" description="HTH deoR-type" evidence="4">
    <location>
        <begin position="3"/>
        <end position="58"/>
    </location>
</feature>
<dbReference type="SMART" id="SM01134">
    <property type="entry name" value="DeoRC"/>
    <property type="match status" value="1"/>
</dbReference>
<evidence type="ECO:0000313" key="6">
    <source>
        <dbReference type="Proteomes" id="UP000050668"/>
    </source>
</evidence>
<dbReference type="InterPro" id="IPR050313">
    <property type="entry name" value="Carb_Metab_HTH_regulators"/>
</dbReference>
<dbReference type="SUPFAM" id="SSF100950">
    <property type="entry name" value="NagB/RpiA/CoA transferase-like"/>
    <property type="match status" value="1"/>
</dbReference>
<protein>
    <submittedName>
        <fullName evidence="5">DeoR faimly transcriptional regulator</fullName>
    </submittedName>
</protein>
<keyword evidence="2" id="KW-0238">DNA-binding</keyword>
<dbReference type="InterPro" id="IPR037171">
    <property type="entry name" value="NagB/RpiA_transferase-like"/>
</dbReference>
<evidence type="ECO:0000256" key="3">
    <source>
        <dbReference type="ARBA" id="ARBA00023163"/>
    </source>
</evidence>